<reference evidence="1 2" key="1">
    <citation type="submission" date="2014-06" db="EMBL/GenBank/DDBJ databases">
        <title>Evolutionary Origins and Diversification of the Mycorrhizal Mutualists.</title>
        <authorList>
            <consortium name="DOE Joint Genome Institute"/>
            <consortium name="Mycorrhizal Genomics Consortium"/>
            <person name="Kohler A."/>
            <person name="Kuo A."/>
            <person name="Nagy L.G."/>
            <person name="Floudas D."/>
            <person name="Copeland A."/>
            <person name="Barry K.W."/>
            <person name="Cichocki N."/>
            <person name="Veneault-Fourrey C."/>
            <person name="LaButti K."/>
            <person name="Lindquist E.A."/>
            <person name="Lipzen A."/>
            <person name="Lundell T."/>
            <person name="Morin E."/>
            <person name="Murat C."/>
            <person name="Riley R."/>
            <person name="Ohm R."/>
            <person name="Sun H."/>
            <person name="Tunlid A."/>
            <person name="Henrissat B."/>
            <person name="Grigoriev I.V."/>
            <person name="Hibbett D.S."/>
            <person name="Martin F."/>
        </authorList>
    </citation>
    <scope>NUCLEOTIDE SEQUENCE [LARGE SCALE GENOMIC DNA]</scope>
    <source>
        <strain evidence="1 2">SS14</strain>
    </source>
</reference>
<proteinExistence type="predicted"/>
<dbReference type="HOGENOM" id="CLU_1082467_0_0_1"/>
<keyword evidence="2" id="KW-1185">Reference proteome</keyword>
<evidence type="ECO:0000313" key="2">
    <source>
        <dbReference type="Proteomes" id="UP000054279"/>
    </source>
</evidence>
<accession>A0A0C9TUL3</accession>
<protein>
    <submittedName>
        <fullName evidence="1">Unplaced genomic scaffold SPHSTscaffold_336, whole genome shotgun sequence</fullName>
    </submittedName>
</protein>
<organism evidence="1 2">
    <name type="scientific">Sphaerobolus stellatus (strain SS14)</name>
    <dbReference type="NCBI Taxonomy" id="990650"/>
    <lineage>
        <taxon>Eukaryota</taxon>
        <taxon>Fungi</taxon>
        <taxon>Dikarya</taxon>
        <taxon>Basidiomycota</taxon>
        <taxon>Agaricomycotina</taxon>
        <taxon>Agaricomycetes</taxon>
        <taxon>Phallomycetidae</taxon>
        <taxon>Geastrales</taxon>
        <taxon>Sphaerobolaceae</taxon>
        <taxon>Sphaerobolus</taxon>
    </lineage>
</organism>
<dbReference type="EMBL" id="KN837411">
    <property type="protein sequence ID" value="KIJ25524.1"/>
    <property type="molecule type" value="Genomic_DNA"/>
</dbReference>
<dbReference type="Proteomes" id="UP000054279">
    <property type="component" value="Unassembled WGS sequence"/>
</dbReference>
<dbReference type="AlphaFoldDB" id="A0A0C9TUL3"/>
<name>A0A0C9TUL3_SPHS4</name>
<evidence type="ECO:0000313" key="1">
    <source>
        <dbReference type="EMBL" id="KIJ25524.1"/>
    </source>
</evidence>
<gene>
    <name evidence="1" type="ORF">M422DRAFT_55944</name>
</gene>
<sequence length="257" mass="29516">MNTAWVNLAQSFSPHGQIKHFPLLQSLRLYSVEVHRVNDISSAIDGPRLKLFQTQGDRAHIYLERMSEDTLNSLQIASTTERNWSPNTALFSACHNIGYLSWIECDYFTEFTASHDQSNEPPLGQMQVLDYEWTSPSSTPALFRPPRIMDFKQIKVLQYRSHGNIRPLFIPIFTCLPNLEVLRITGAELRFRDPESHIYHDISLSRLYSLEHCSGWLCQDFVASVLCPQGTRPFPALWTVLIHIPNVSFSELHSTLL</sequence>